<dbReference type="InterPro" id="IPR011006">
    <property type="entry name" value="CheY-like_superfamily"/>
</dbReference>
<dbReference type="InterPro" id="IPR050595">
    <property type="entry name" value="Bact_response_regulator"/>
</dbReference>
<dbReference type="SMART" id="SM00448">
    <property type="entry name" value="REC"/>
    <property type="match status" value="1"/>
</dbReference>
<dbReference type="GO" id="GO:0000160">
    <property type="term" value="P:phosphorelay signal transduction system"/>
    <property type="evidence" value="ECO:0007669"/>
    <property type="project" value="UniProtKB-KW"/>
</dbReference>
<protein>
    <submittedName>
        <fullName evidence="5">Response regulator receiver domain-containing protein</fullName>
    </submittedName>
</protein>
<evidence type="ECO:0000313" key="5">
    <source>
        <dbReference type="EMBL" id="SHO52291.1"/>
    </source>
</evidence>
<dbReference type="PANTHER" id="PTHR44591">
    <property type="entry name" value="STRESS RESPONSE REGULATOR PROTEIN 1"/>
    <property type="match status" value="1"/>
</dbReference>
<evidence type="ECO:0000256" key="3">
    <source>
        <dbReference type="PROSITE-ProRule" id="PRU00169"/>
    </source>
</evidence>
<feature type="modified residue" description="4-aspartylphosphate" evidence="3">
    <location>
        <position position="57"/>
    </location>
</feature>
<dbReference type="Gene3D" id="3.40.50.2300">
    <property type="match status" value="1"/>
</dbReference>
<dbReference type="AlphaFoldDB" id="A0A1M7YI51"/>
<dbReference type="EMBL" id="FRFE01000034">
    <property type="protein sequence ID" value="SHO52291.1"/>
    <property type="molecule type" value="Genomic_DNA"/>
</dbReference>
<dbReference type="SUPFAM" id="SSF52172">
    <property type="entry name" value="CheY-like"/>
    <property type="match status" value="1"/>
</dbReference>
<keyword evidence="1 3" id="KW-0597">Phosphoprotein</keyword>
<dbReference type="OrthoDB" id="9788090at2"/>
<reference evidence="5 6" key="1">
    <citation type="submission" date="2016-12" db="EMBL/GenBank/DDBJ databases">
        <authorList>
            <person name="Song W.-J."/>
            <person name="Kurnit D.M."/>
        </authorList>
    </citation>
    <scope>NUCLEOTIDE SEQUENCE [LARGE SCALE GENOMIC DNA]</scope>
    <source>
        <strain evidence="5 6">DSM 18488</strain>
    </source>
</reference>
<keyword evidence="2" id="KW-0902">Two-component regulatory system</keyword>
<accession>A0A1M7YI51</accession>
<keyword evidence="6" id="KW-1185">Reference proteome</keyword>
<dbReference type="RefSeq" id="WP_073615902.1">
    <property type="nucleotide sequence ID" value="NZ_FRFE01000034.1"/>
</dbReference>
<evidence type="ECO:0000259" key="4">
    <source>
        <dbReference type="PROSITE" id="PS50110"/>
    </source>
</evidence>
<dbReference type="PROSITE" id="PS50110">
    <property type="entry name" value="RESPONSE_REGULATORY"/>
    <property type="match status" value="1"/>
</dbReference>
<evidence type="ECO:0000256" key="2">
    <source>
        <dbReference type="ARBA" id="ARBA00023012"/>
    </source>
</evidence>
<dbReference type="InterPro" id="IPR001789">
    <property type="entry name" value="Sig_transdc_resp-reg_receiver"/>
</dbReference>
<gene>
    <name evidence="5" type="ORF">SAMN02745220_04497</name>
</gene>
<dbReference type="Pfam" id="PF00072">
    <property type="entry name" value="Response_reg"/>
    <property type="match status" value="1"/>
</dbReference>
<evidence type="ECO:0000313" key="6">
    <source>
        <dbReference type="Proteomes" id="UP000184603"/>
    </source>
</evidence>
<dbReference type="Proteomes" id="UP000184603">
    <property type="component" value="Unassembled WGS sequence"/>
</dbReference>
<name>A0A1M7YI51_9BACT</name>
<evidence type="ECO:0000256" key="1">
    <source>
        <dbReference type="ARBA" id="ARBA00022553"/>
    </source>
</evidence>
<feature type="domain" description="Response regulatory" evidence="4">
    <location>
        <begin position="8"/>
        <end position="122"/>
    </location>
</feature>
<dbReference type="STRING" id="1121416.SAMN02745220_04497"/>
<sequence length="146" mass="16135">MTEELKAKVLLVDDEVDFLETLAERLEARGLKVSTATSGEEAVAAADKEGYDLIVLDLSMPGIDGLETLKRIKTRQPEAEIIILTGQGSIRTGIEAMKLGAEDFLQKPVNISELLEKISEAKDKRMLVLESKSVKEIEKILHTKGW</sequence>
<proteinExistence type="predicted"/>
<dbReference type="PANTHER" id="PTHR44591:SF14">
    <property type="entry name" value="PROTEIN PILG"/>
    <property type="match status" value="1"/>
</dbReference>
<organism evidence="5 6">
    <name type="scientific">Desulfopila aestuarii DSM 18488</name>
    <dbReference type="NCBI Taxonomy" id="1121416"/>
    <lineage>
        <taxon>Bacteria</taxon>
        <taxon>Pseudomonadati</taxon>
        <taxon>Thermodesulfobacteriota</taxon>
        <taxon>Desulfobulbia</taxon>
        <taxon>Desulfobulbales</taxon>
        <taxon>Desulfocapsaceae</taxon>
        <taxon>Desulfopila</taxon>
    </lineage>
</organism>